<dbReference type="Gene3D" id="3.20.20.70">
    <property type="entry name" value="Aldolase class I"/>
    <property type="match status" value="1"/>
</dbReference>
<dbReference type="EC" id="5.4.99.5" evidence="1"/>
<dbReference type="Gene3D" id="1.20.59.10">
    <property type="entry name" value="Chorismate mutase"/>
    <property type="match status" value="1"/>
</dbReference>
<dbReference type="InterPro" id="IPR002701">
    <property type="entry name" value="CM_II_prokaryot"/>
</dbReference>
<dbReference type="PANTHER" id="PTHR43018:SF1">
    <property type="entry name" value="PROTEIN AROA(G)"/>
    <property type="match status" value="1"/>
</dbReference>
<sequence length="369" mass="41181">MTIVMNITPLNAWISSEKKPFLIAGPCSAESEAQMETIASQLSEIKAVGILRAGIWKPRTRPGDFEGVGEKGLPWLVNAAKKYGYKSAAEVANASHVEKALSAGVDILWVGARTTVNPFSVQEIADALKGKDIPVLVKNPVNPDIGLWMGAIERLNRAGITKLAAVHRGFSPVEKTPFRNEPMWEIAIDLKRKLPELPIICDPSHIGGDRALIESVSQKALDLDMQGLMIETHPDPDKAWTDAKQQVSPKQLKSILDNLVIRVPQSDDPTFKTVLEELRQEIDLMDEKLLRVLAERMKLVEKIGDYKKDNDITILQVARWNEIVETRTAYAKNLQLNKDFTQKLLEIIHSESIRKQNAIMNDFNEPSKA</sequence>
<evidence type="ECO:0000256" key="1">
    <source>
        <dbReference type="ARBA" id="ARBA00012404"/>
    </source>
</evidence>
<reference evidence="4 5" key="1">
    <citation type="submission" date="2019-08" db="EMBL/GenBank/DDBJ databases">
        <title>Genome of Luteibaculum oceani JCM 18817.</title>
        <authorList>
            <person name="Bowman J.P."/>
        </authorList>
    </citation>
    <scope>NUCLEOTIDE SEQUENCE [LARGE SCALE GENOMIC DNA]</scope>
    <source>
        <strain evidence="4 5">JCM 18817</strain>
    </source>
</reference>
<dbReference type="SMART" id="SM00830">
    <property type="entry name" value="CM_2"/>
    <property type="match status" value="1"/>
</dbReference>
<dbReference type="GO" id="GO:0016740">
    <property type="term" value="F:transferase activity"/>
    <property type="evidence" value="ECO:0007669"/>
    <property type="project" value="UniProtKB-KW"/>
</dbReference>
<dbReference type="GO" id="GO:0046417">
    <property type="term" value="P:chorismate metabolic process"/>
    <property type="evidence" value="ECO:0007669"/>
    <property type="project" value="InterPro"/>
</dbReference>
<evidence type="ECO:0000313" key="5">
    <source>
        <dbReference type="Proteomes" id="UP000321168"/>
    </source>
</evidence>
<keyword evidence="2" id="KW-0808">Transferase</keyword>
<organism evidence="4 5">
    <name type="scientific">Luteibaculum oceani</name>
    <dbReference type="NCBI Taxonomy" id="1294296"/>
    <lineage>
        <taxon>Bacteria</taxon>
        <taxon>Pseudomonadati</taxon>
        <taxon>Bacteroidota</taxon>
        <taxon>Flavobacteriia</taxon>
        <taxon>Flavobacteriales</taxon>
        <taxon>Luteibaculaceae</taxon>
        <taxon>Luteibaculum</taxon>
    </lineage>
</organism>
<dbReference type="PROSITE" id="PS51168">
    <property type="entry name" value="CHORISMATE_MUT_2"/>
    <property type="match status" value="1"/>
</dbReference>
<keyword evidence="5" id="KW-1185">Reference proteome</keyword>
<name>A0A5C6VCT0_9FLAO</name>
<gene>
    <name evidence="4" type="ORF">FRX97_05005</name>
</gene>
<proteinExistence type="predicted"/>
<dbReference type="InterPro" id="IPR013785">
    <property type="entry name" value="Aldolase_TIM"/>
</dbReference>
<dbReference type="InterPro" id="IPR052899">
    <property type="entry name" value="Class-I_DAHP_synthase"/>
</dbReference>
<dbReference type="Pfam" id="PF01817">
    <property type="entry name" value="CM_2"/>
    <property type="match status" value="1"/>
</dbReference>
<comment type="caution">
    <text evidence="4">The sequence shown here is derived from an EMBL/GenBank/DDBJ whole genome shotgun (WGS) entry which is preliminary data.</text>
</comment>
<dbReference type="SUPFAM" id="SSF48600">
    <property type="entry name" value="Chorismate mutase II"/>
    <property type="match status" value="1"/>
</dbReference>
<protein>
    <recommendedName>
        <fullName evidence="1">chorismate mutase</fullName>
        <ecNumber evidence="1">5.4.99.5</ecNumber>
    </recommendedName>
</protein>
<evidence type="ECO:0000256" key="2">
    <source>
        <dbReference type="ARBA" id="ARBA00022679"/>
    </source>
</evidence>
<dbReference type="EMBL" id="VORB01000004">
    <property type="protein sequence ID" value="TXC81365.1"/>
    <property type="molecule type" value="Genomic_DNA"/>
</dbReference>
<dbReference type="Proteomes" id="UP000321168">
    <property type="component" value="Unassembled WGS sequence"/>
</dbReference>
<dbReference type="GO" id="GO:0004106">
    <property type="term" value="F:chorismate mutase activity"/>
    <property type="evidence" value="ECO:0007669"/>
    <property type="project" value="UniProtKB-EC"/>
</dbReference>
<dbReference type="PANTHER" id="PTHR43018">
    <property type="entry name" value="PHOSPHO-2-DEHYDRO-3-DEOXYHEPTONATE ALDOLASE"/>
    <property type="match status" value="1"/>
</dbReference>
<dbReference type="InterPro" id="IPR036263">
    <property type="entry name" value="Chorismate_II_sf"/>
</dbReference>
<dbReference type="AlphaFoldDB" id="A0A5C6VCT0"/>
<dbReference type="Pfam" id="PF00793">
    <property type="entry name" value="DAHP_synth_1"/>
    <property type="match status" value="1"/>
</dbReference>
<evidence type="ECO:0000259" key="3">
    <source>
        <dbReference type="PROSITE" id="PS51168"/>
    </source>
</evidence>
<dbReference type="OrthoDB" id="9780456at2"/>
<dbReference type="SUPFAM" id="SSF51569">
    <property type="entry name" value="Aldolase"/>
    <property type="match status" value="1"/>
</dbReference>
<dbReference type="InterPro" id="IPR006218">
    <property type="entry name" value="DAHP1/KDSA"/>
</dbReference>
<feature type="domain" description="Chorismate mutase" evidence="3">
    <location>
        <begin position="269"/>
        <end position="360"/>
    </location>
</feature>
<dbReference type="InterPro" id="IPR036979">
    <property type="entry name" value="CM_dom_sf"/>
</dbReference>
<evidence type="ECO:0000313" key="4">
    <source>
        <dbReference type="EMBL" id="TXC81365.1"/>
    </source>
</evidence>
<accession>A0A5C6VCT0</accession>